<evidence type="ECO:0000313" key="2">
    <source>
        <dbReference type="EMBL" id="MFF5295532.1"/>
    </source>
</evidence>
<dbReference type="RefSeq" id="WP_020513117.1">
    <property type="nucleotide sequence ID" value="NZ_JBIAZU010000007.1"/>
</dbReference>
<comment type="caution">
    <text evidence="2">The sequence shown here is derived from an EMBL/GenBank/DDBJ whole genome shotgun (WGS) entry which is preliminary data.</text>
</comment>
<feature type="transmembrane region" description="Helical" evidence="1">
    <location>
        <begin position="309"/>
        <end position="329"/>
    </location>
</feature>
<keyword evidence="1" id="KW-0812">Transmembrane</keyword>
<dbReference type="PANTHER" id="PTHR37305:SF1">
    <property type="entry name" value="MEMBRANE PROTEIN"/>
    <property type="match status" value="1"/>
</dbReference>
<dbReference type="Proteomes" id="UP001602245">
    <property type="component" value="Unassembled WGS sequence"/>
</dbReference>
<feature type="transmembrane region" description="Helical" evidence="1">
    <location>
        <begin position="19"/>
        <end position="37"/>
    </location>
</feature>
<proteinExistence type="predicted"/>
<name>A0ABW6WTP7_9ACTN</name>
<keyword evidence="3" id="KW-1185">Reference proteome</keyword>
<reference evidence="2 3" key="1">
    <citation type="submission" date="2024-10" db="EMBL/GenBank/DDBJ databases">
        <title>The Natural Products Discovery Center: Release of the First 8490 Sequenced Strains for Exploring Actinobacteria Biosynthetic Diversity.</title>
        <authorList>
            <person name="Kalkreuter E."/>
            <person name="Kautsar S.A."/>
            <person name="Yang D."/>
            <person name="Bader C.D."/>
            <person name="Teijaro C.N."/>
            <person name="Fluegel L."/>
            <person name="Davis C.M."/>
            <person name="Simpson J.R."/>
            <person name="Lauterbach L."/>
            <person name="Steele A.D."/>
            <person name="Gui C."/>
            <person name="Meng S."/>
            <person name="Li G."/>
            <person name="Viehrig K."/>
            <person name="Ye F."/>
            <person name="Su P."/>
            <person name="Kiefer A.F."/>
            <person name="Nichols A."/>
            <person name="Cepeda A.J."/>
            <person name="Yan W."/>
            <person name="Fan B."/>
            <person name="Jiang Y."/>
            <person name="Adhikari A."/>
            <person name="Zheng C.-J."/>
            <person name="Schuster L."/>
            <person name="Cowan T.M."/>
            <person name="Smanski M.J."/>
            <person name="Chevrette M.G."/>
            <person name="De Carvalho L.P.S."/>
            <person name="Shen B."/>
        </authorList>
    </citation>
    <scope>NUCLEOTIDE SEQUENCE [LARGE SCALE GENOMIC DNA]</scope>
    <source>
        <strain evidence="2 3">NPDC000087</strain>
    </source>
</reference>
<dbReference type="Pfam" id="PF12679">
    <property type="entry name" value="ABC2_membrane_2"/>
    <property type="match status" value="1"/>
</dbReference>
<sequence>MSLAKAETRRLVKRRFTRLFVLCGVLVLAAVAAGVLLTNHKTGPEQIAKATAEAQANYQQTVLANDRIKQECQRAQGTPDASNFPPNCEISDPAPSDFDPKWYLPPTFDFRESFGEMVTTFAAVLALVAYIVGASFVGAEWSSGGMMNLLLWRPRRLQVLGTKLGVLLSWTTVLTVVLGVLWTAGFYFIAKARGTTDSMTSGAWQSIGLMELRALVLVLVAGALGFGLASLGRHTATALGVAIGVTVVLQFGLAVLLGLANVKFPEVYLAPFWVFAWLNKQYVSQDFKTCDFSPTGGCQPETFTITWQMSGVALVALFALVVGGAMWTMRKRDIT</sequence>
<feature type="transmembrane region" description="Helical" evidence="1">
    <location>
        <begin position="210"/>
        <end position="231"/>
    </location>
</feature>
<dbReference type="EMBL" id="JBIAZU010000007">
    <property type="protein sequence ID" value="MFF5295532.1"/>
    <property type="molecule type" value="Genomic_DNA"/>
</dbReference>
<keyword evidence="1" id="KW-0472">Membrane</keyword>
<evidence type="ECO:0000313" key="3">
    <source>
        <dbReference type="Proteomes" id="UP001602245"/>
    </source>
</evidence>
<accession>A0ABW6WTP7</accession>
<evidence type="ECO:0000256" key="1">
    <source>
        <dbReference type="SAM" id="Phobius"/>
    </source>
</evidence>
<organism evidence="2 3">
    <name type="scientific">Paractinoplanes globisporus</name>
    <dbReference type="NCBI Taxonomy" id="113565"/>
    <lineage>
        <taxon>Bacteria</taxon>
        <taxon>Bacillati</taxon>
        <taxon>Actinomycetota</taxon>
        <taxon>Actinomycetes</taxon>
        <taxon>Micromonosporales</taxon>
        <taxon>Micromonosporaceae</taxon>
        <taxon>Paractinoplanes</taxon>
    </lineage>
</organism>
<feature type="transmembrane region" description="Helical" evidence="1">
    <location>
        <begin position="238"/>
        <end position="260"/>
    </location>
</feature>
<feature type="transmembrane region" description="Helical" evidence="1">
    <location>
        <begin position="121"/>
        <end position="143"/>
    </location>
</feature>
<feature type="transmembrane region" description="Helical" evidence="1">
    <location>
        <begin position="164"/>
        <end position="190"/>
    </location>
</feature>
<protein>
    <submittedName>
        <fullName evidence="2">ABC transporter permease subunit</fullName>
    </submittedName>
</protein>
<dbReference type="PANTHER" id="PTHR37305">
    <property type="entry name" value="INTEGRAL MEMBRANE PROTEIN-RELATED"/>
    <property type="match status" value="1"/>
</dbReference>
<keyword evidence="1" id="KW-1133">Transmembrane helix</keyword>
<gene>
    <name evidence="2" type="ORF">ACFY35_39385</name>
</gene>